<gene>
    <name evidence="1" type="ORF">HLA91_09595</name>
</gene>
<dbReference type="AlphaFoldDB" id="A0A849AUF7"/>
<name>A0A849AUF7_9MICO</name>
<protein>
    <submittedName>
        <fullName evidence="1">Uncharacterized protein</fullName>
    </submittedName>
</protein>
<evidence type="ECO:0000313" key="1">
    <source>
        <dbReference type="EMBL" id="NNG79625.1"/>
    </source>
</evidence>
<organism evidence="1 2">
    <name type="scientific">Brevibacterium luteolum</name>
    <dbReference type="NCBI Taxonomy" id="199591"/>
    <lineage>
        <taxon>Bacteria</taxon>
        <taxon>Bacillati</taxon>
        <taxon>Actinomycetota</taxon>
        <taxon>Actinomycetes</taxon>
        <taxon>Micrococcales</taxon>
        <taxon>Brevibacteriaceae</taxon>
        <taxon>Brevibacterium</taxon>
    </lineage>
</organism>
<evidence type="ECO:0000313" key="2">
    <source>
        <dbReference type="Proteomes" id="UP000549517"/>
    </source>
</evidence>
<comment type="caution">
    <text evidence="1">The sequence shown here is derived from an EMBL/GenBank/DDBJ whole genome shotgun (WGS) entry which is preliminary data.</text>
</comment>
<accession>A0A849AUF7</accession>
<dbReference type="RefSeq" id="WP_170274488.1">
    <property type="nucleotide sequence ID" value="NZ_BAAAKH010000011.1"/>
</dbReference>
<dbReference type="Proteomes" id="UP000549517">
    <property type="component" value="Unassembled WGS sequence"/>
</dbReference>
<reference evidence="1 2" key="1">
    <citation type="submission" date="2020-05" db="EMBL/GenBank/DDBJ databases">
        <title>MicrobeNet Type strains.</title>
        <authorList>
            <person name="Nicholson A.C."/>
        </authorList>
    </citation>
    <scope>NUCLEOTIDE SEQUENCE [LARGE SCALE GENOMIC DNA]</scope>
    <source>
        <strain evidence="1 2">CCUG 46604</strain>
    </source>
</reference>
<sequence>MTAWYKILPLSSQRDFWIHTTWEGRPDLGSPTLEDGREVFDVVADGKLDEIPFPVWFERSTDSRGKRRGDILWGGPPTLVSQRFADAVADLGVTGCSTFDVDLFSVNEGRVEGYVGFAENTEGTSEISSYAWRERAHSYAWIVSERVLQGLKDRGIDMFEVKPFDEKRRFPRI</sequence>
<dbReference type="EMBL" id="JABEMC010000005">
    <property type="protein sequence ID" value="NNG79625.1"/>
    <property type="molecule type" value="Genomic_DNA"/>
</dbReference>
<proteinExistence type="predicted"/>